<keyword evidence="2" id="KW-1185">Reference proteome</keyword>
<sequence length="194" mass="21783">MTHPVDTATDIARPLYPFTETRNLRNTIVPLYLRARGIYSLGTVRANRIPGCKLPIDGEINKEERGFCVEYVTSIHGVDVNTVLWKDNKCVRLASTDVEMISTNSYILYKRSHDEKANDPDNASNKEQVLKLLNFREEIAAGLVSFKNKRSVGLPPAENLEEPLSPQIGISGIRKRAVHPVADVRFDGIDHFPI</sequence>
<dbReference type="PANTHER" id="PTHR47272">
    <property type="entry name" value="DDE_TNP_1_7 DOMAIN-CONTAINING PROTEIN"/>
    <property type="match status" value="1"/>
</dbReference>
<organism evidence="1 2">
    <name type="scientific">Popillia japonica</name>
    <name type="common">Japanese beetle</name>
    <dbReference type="NCBI Taxonomy" id="7064"/>
    <lineage>
        <taxon>Eukaryota</taxon>
        <taxon>Metazoa</taxon>
        <taxon>Ecdysozoa</taxon>
        <taxon>Arthropoda</taxon>
        <taxon>Hexapoda</taxon>
        <taxon>Insecta</taxon>
        <taxon>Pterygota</taxon>
        <taxon>Neoptera</taxon>
        <taxon>Endopterygota</taxon>
        <taxon>Coleoptera</taxon>
        <taxon>Polyphaga</taxon>
        <taxon>Scarabaeiformia</taxon>
        <taxon>Scarabaeidae</taxon>
        <taxon>Rutelinae</taxon>
        <taxon>Popillia</taxon>
    </lineage>
</organism>
<evidence type="ECO:0000313" key="1">
    <source>
        <dbReference type="EMBL" id="KAK9719331.1"/>
    </source>
</evidence>
<protein>
    <submittedName>
        <fullName evidence="1">Uncharacterized protein</fullName>
    </submittedName>
</protein>
<dbReference type="EMBL" id="JASPKY010000221">
    <property type="protein sequence ID" value="KAK9719331.1"/>
    <property type="molecule type" value="Genomic_DNA"/>
</dbReference>
<dbReference type="Proteomes" id="UP001458880">
    <property type="component" value="Unassembled WGS sequence"/>
</dbReference>
<accession>A0AAW1KK26</accession>
<evidence type="ECO:0000313" key="2">
    <source>
        <dbReference type="Proteomes" id="UP001458880"/>
    </source>
</evidence>
<reference evidence="1 2" key="1">
    <citation type="journal article" date="2024" name="BMC Genomics">
        <title>De novo assembly and annotation of Popillia japonica's genome with initial clues to its potential as an invasive pest.</title>
        <authorList>
            <person name="Cucini C."/>
            <person name="Boschi S."/>
            <person name="Funari R."/>
            <person name="Cardaioli E."/>
            <person name="Iannotti N."/>
            <person name="Marturano G."/>
            <person name="Paoli F."/>
            <person name="Bruttini M."/>
            <person name="Carapelli A."/>
            <person name="Frati F."/>
            <person name="Nardi F."/>
        </authorList>
    </citation>
    <scope>NUCLEOTIDE SEQUENCE [LARGE SCALE GENOMIC DNA]</scope>
    <source>
        <strain evidence="1">DMR45628</strain>
    </source>
</reference>
<comment type="caution">
    <text evidence="1">The sequence shown here is derived from an EMBL/GenBank/DDBJ whole genome shotgun (WGS) entry which is preliminary data.</text>
</comment>
<gene>
    <name evidence="1" type="ORF">QE152_g22768</name>
</gene>
<proteinExistence type="predicted"/>
<name>A0AAW1KK26_POPJA</name>
<dbReference type="AlphaFoldDB" id="A0AAW1KK26"/>